<feature type="domain" description="Ribosomal RNA small subunit methyltransferase E methyltransferase" evidence="13">
    <location>
        <begin position="76"/>
        <end position="235"/>
    </location>
</feature>
<dbReference type="Pfam" id="PF20260">
    <property type="entry name" value="PUA_4"/>
    <property type="match status" value="1"/>
</dbReference>
<dbReference type="InterPro" id="IPR029028">
    <property type="entry name" value="Alpha/beta_knot_MTases"/>
</dbReference>
<keyword evidence="16" id="KW-1185">Reference proteome</keyword>
<dbReference type="SUPFAM" id="SSF75217">
    <property type="entry name" value="alpha/beta knot"/>
    <property type="match status" value="1"/>
</dbReference>
<feature type="domain" description="Ribosomal RNA small subunit methyltransferase E PUA-like" evidence="14">
    <location>
        <begin position="19"/>
        <end position="61"/>
    </location>
</feature>
<keyword evidence="9 12" id="KW-0949">S-adenosyl-L-methionine</keyword>
<dbReference type="RefSeq" id="WP_380618330.1">
    <property type="nucleotide sequence ID" value="NZ_JBHSDK010000007.1"/>
</dbReference>
<dbReference type="NCBIfam" id="TIGR00046">
    <property type="entry name" value="RsmE family RNA methyltransferase"/>
    <property type="match status" value="1"/>
</dbReference>
<evidence type="ECO:0000313" key="15">
    <source>
        <dbReference type="EMBL" id="MFC4334539.1"/>
    </source>
</evidence>
<dbReference type="NCBIfam" id="NF008693">
    <property type="entry name" value="PRK11713.2-3"/>
    <property type="match status" value="1"/>
</dbReference>
<dbReference type="InterPro" id="IPR029026">
    <property type="entry name" value="tRNA_m1G_MTases_N"/>
</dbReference>
<organism evidence="15 16">
    <name type="scientific">Salininema proteolyticum</name>
    <dbReference type="NCBI Taxonomy" id="1607685"/>
    <lineage>
        <taxon>Bacteria</taxon>
        <taxon>Bacillati</taxon>
        <taxon>Actinomycetota</taxon>
        <taxon>Actinomycetes</taxon>
        <taxon>Glycomycetales</taxon>
        <taxon>Glycomycetaceae</taxon>
        <taxon>Salininema</taxon>
    </lineage>
</organism>
<evidence type="ECO:0000256" key="9">
    <source>
        <dbReference type="ARBA" id="ARBA00022691"/>
    </source>
</evidence>
<dbReference type="PANTHER" id="PTHR30027">
    <property type="entry name" value="RIBOSOMAL RNA SMALL SUBUNIT METHYLTRANSFERASE E"/>
    <property type="match status" value="1"/>
</dbReference>
<keyword evidence="7 12" id="KW-0489">Methyltransferase</keyword>
<accession>A0ABV8TUT8</accession>
<evidence type="ECO:0000256" key="10">
    <source>
        <dbReference type="ARBA" id="ARBA00025699"/>
    </source>
</evidence>
<evidence type="ECO:0000256" key="1">
    <source>
        <dbReference type="ARBA" id="ARBA00004496"/>
    </source>
</evidence>
<dbReference type="InterPro" id="IPR006700">
    <property type="entry name" value="RsmE"/>
</dbReference>
<evidence type="ECO:0000256" key="6">
    <source>
        <dbReference type="ARBA" id="ARBA00022552"/>
    </source>
</evidence>
<dbReference type="GO" id="GO:0008168">
    <property type="term" value="F:methyltransferase activity"/>
    <property type="evidence" value="ECO:0007669"/>
    <property type="project" value="UniProtKB-KW"/>
</dbReference>
<dbReference type="GO" id="GO:0032259">
    <property type="term" value="P:methylation"/>
    <property type="evidence" value="ECO:0007669"/>
    <property type="project" value="UniProtKB-KW"/>
</dbReference>
<evidence type="ECO:0000256" key="2">
    <source>
        <dbReference type="ARBA" id="ARBA00005528"/>
    </source>
</evidence>
<keyword evidence="8 12" id="KW-0808">Transferase</keyword>
<evidence type="ECO:0000259" key="13">
    <source>
        <dbReference type="Pfam" id="PF04452"/>
    </source>
</evidence>
<sequence>MTEPYFLLDDLPAGDSGVLEGPEGHHAADVQRLKAGERLSLTDGRGTVLSSTVTAVAKGRLEYTVDERENVPAAEPALTLVQALPKGDRGERAVQEATEIGVDSVIPWQAARSIVQWKGARGEKSRQKWASAARESSKQARRPWLARVEELHTTKQLVKRLERADQVIIAHEEAEYPLSRAPLAESGEIAVVIGPEGSMTPEEVEALSRFATPVRLGSNILRTSTAGPAILAVLQARLGRW</sequence>
<evidence type="ECO:0000256" key="5">
    <source>
        <dbReference type="ARBA" id="ARBA00022490"/>
    </source>
</evidence>
<reference evidence="16" key="1">
    <citation type="journal article" date="2019" name="Int. J. Syst. Evol. Microbiol.">
        <title>The Global Catalogue of Microorganisms (GCM) 10K type strain sequencing project: providing services to taxonomists for standard genome sequencing and annotation.</title>
        <authorList>
            <consortium name="The Broad Institute Genomics Platform"/>
            <consortium name="The Broad Institute Genome Sequencing Center for Infectious Disease"/>
            <person name="Wu L."/>
            <person name="Ma J."/>
        </authorList>
    </citation>
    <scope>NUCLEOTIDE SEQUENCE [LARGE SCALE GENOMIC DNA]</scope>
    <source>
        <strain evidence="16">IBRC-M 10908</strain>
    </source>
</reference>
<evidence type="ECO:0000256" key="3">
    <source>
        <dbReference type="ARBA" id="ARBA00012328"/>
    </source>
</evidence>
<evidence type="ECO:0000256" key="7">
    <source>
        <dbReference type="ARBA" id="ARBA00022603"/>
    </source>
</evidence>
<evidence type="ECO:0000256" key="12">
    <source>
        <dbReference type="PIRNR" id="PIRNR015601"/>
    </source>
</evidence>
<proteinExistence type="inferred from homology"/>
<comment type="similarity">
    <text evidence="2 12">Belongs to the RNA methyltransferase RsmE family.</text>
</comment>
<evidence type="ECO:0000256" key="11">
    <source>
        <dbReference type="ARBA" id="ARBA00047944"/>
    </source>
</evidence>
<dbReference type="PIRSF" id="PIRSF015601">
    <property type="entry name" value="MTase_slr0722"/>
    <property type="match status" value="1"/>
</dbReference>
<keyword evidence="5 12" id="KW-0963">Cytoplasm</keyword>
<comment type="function">
    <text evidence="10 12">Specifically methylates the N3 position of the uracil ring of uridine 1498 (m3U1498) in 16S rRNA. Acts on the fully assembled 30S ribosomal subunit.</text>
</comment>
<dbReference type="Proteomes" id="UP001595823">
    <property type="component" value="Unassembled WGS sequence"/>
</dbReference>
<evidence type="ECO:0000259" key="14">
    <source>
        <dbReference type="Pfam" id="PF20260"/>
    </source>
</evidence>
<comment type="subcellular location">
    <subcellularLocation>
        <location evidence="1 12">Cytoplasm</location>
    </subcellularLocation>
</comment>
<gene>
    <name evidence="15" type="ORF">ACFPET_04925</name>
</gene>
<name>A0ABV8TUT8_9ACTN</name>
<dbReference type="Gene3D" id="2.40.240.20">
    <property type="entry name" value="Hypothetical PUA domain-like, domain 1"/>
    <property type="match status" value="1"/>
</dbReference>
<evidence type="ECO:0000313" key="16">
    <source>
        <dbReference type="Proteomes" id="UP001595823"/>
    </source>
</evidence>
<comment type="catalytic activity">
    <reaction evidence="11 12">
        <text>uridine(1498) in 16S rRNA + S-adenosyl-L-methionine = N(3)-methyluridine(1498) in 16S rRNA + S-adenosyl-L-homocysteine + H(+)</text>
        <dbReference type="Rhea" id="RHEA:42920"/>
        <dbReference type="Rhea" id="RHEA-COMP:10283"/>
        <dbReference type="Rhea" id="RHEA-COMP:10284"/>
        <dbReference type="ChEBI" id="CHEBI:15378"/>
        <dbReference type="ChEBI" id="CHEBI:57856"/>
        <dbReference type="ChEBI" id="CHEBI:59789"/>
        <dbReference type="ChEBI" id="CHEBI:65315"/>
        <dbReference type="ChEBI" id="CHEBI:74502"/>
        <dbReference type="EC" id="2.1.1.193"/>
    </reaction>
</comment>
<dbReference type="Pfam" id="PF04452">
    <property type="entry name" value="Methyltrans_RNA"/>
    <property type="match status" value="1"/>
</dbReference>
<dbReference type="InterPro" id="IPR046887">
    <property type="entry name" value="RsmE_PUA-like"/>
</dbReference>
<dbReference type="EMBL" id="JBHSDK010000007">
    <property type="protein sequence ID" value="MFC4334539.1"/>
    <property type="molecule type" value="Genomic_DNA"/>
</dbReference>
<dbReference type="InterPro" id="IPR015947">
    <property type="entry name" value="PUA-like_sf"/>
</dbReference>
<dbReference type="SUPFAM" id="SSF88697">
    <property type="entry name" value="PUA domain-like"/>
    <property type="match status" value="1"/>
</dbReference>
<dbReference type="InterPro" id="IPR046886">
    <property type="entry name" value="RsmE_MTase_dom"/>
</dbReference>
<evidence type="ECO:0000256" key="4">
    <source>
        <dbReference type="ARBA" id="ARBA00013673"/>
    </source>
</evidence>
<keyword evidence="6 12" id="KW-0698">rRNA processing</keyword>
<comment type="caution">
    <text evidence="15">The sequence shown here is derived from an EMBL/GenBank/DDBJ whole genome shotgun (WGS) entry which is preliminary data.</text>
</comment>
<dbReference type="PANTHER" id="PTHR30027:SF3">
    <property type="entry name" value="16S RRNA (URACIL(1498)-N(3))-METHYLTRANSFERASE"/>
    <property type="match status" value="1"/>
</dbReference>
<protein>
    <recommendedName>
        <fullName evidence="4 12">Ribosomal RNA small subunit methyltransferase E</fullName>
        <ecNumber evidence="3 12">2.1.1.193</ecNumber>
    </recommendedName>
</protein>
<evidence type="ECO:0000256" key="8">
    <source>
        <dbReference type="ARBA" id="ARBA00022679"/>
    </source>
</evidence>
<dbReference type="Gene3D" id="3.40.1280.10">
    <property type="match status" value="1"/>
</dbReference>
<dbReference type="EC" id="2.1.1.193" evidence="3 12"/>